<dbReference type="EMBL" id="JAAIVB010000065">
    <property type="protein sequence ID" value="NEX63101.1"/>
    <property type="molecule type" value="Genomic_DNA"/>
</dbReference>
<evidence type="ECO:0000313" key="6">
    <source>
        <dbReference type="EMBL" id="NEX63101.1"/>
    </source>
</evidence>
<gene>
    <name evidence="6" type="ORF">G3574_18615</name>
</gene>
<keyword evidence="7" id="KW-1185">Reference proteome</keyword>
<comment type="caution">
    <text evidence="6">The sequence shown here is derived from an EMBL/GenBank/DDBJ whole genome shotgun (WGS) entry which is preliminary data.</text>
</comment>
<protein>
    <recommendedName>
        <fullName evidence="5">Probable membrane transporter protein</fullName>
    </recommendedName>
</protein>
<evidence type="ECO:0000313" key="7">
    <source>
        <dbReference type="Proteomes" id="UP000482155"/>
    </source>
</evidence>
<comment type="similarity">
    <text evidence="5">Belongs to the 4-toluene sulfonate uptake permease (TSUP) (TC 2.A.102) family.</text>
</comment>
<evidence type="ECO:0000256" key="4">
    <source>
        <dbReference type="ARBA" id="ARBA00023136"/>
    </source>
</evidence>
<accession>A0A6B3SR32</accession>
<feature type="transmembrane region" description="Helical" evidence="5">
    <location>
        <begin position="69"/>
        <end position="90"/>
    </location>
</feature>
<proteinExistence type="inferred from homology"/>
<dbReference type="AlphaFoldDB" id="A0A6B3SR32"/>
<organism evidence="6 7">
    <name type="scientific">Noviherbaspirillum galbum</name>
    <dbReference type="NCBI Taxonomy" id="2709383"/>
    <lineage>
        <taxon>Bacteria</taxon>
        <taxon>Pseudomonadati</taxon>
        <taxon>Pseudomonadota</taxon>
        <taxon>Betaproteobacteria</taxon>
        <taxon>Burkholderiales</taxon>
        <taxon>Oxalobacteraceae</taxon>
        <taxon>Noviherbaspirillum</taxon>
    </lineage>
</organism>
<comment type="subcellular location">
    <subcellularLocation>
        <location evidence="5">Cell membrane</location>
        <topology evidence="5">Multi-pass membrane protein</topology>
    </subcellularLocation>
    <subcellularLocation>
        <location evidence="1">Membrane</location>
        <topology evidence="1">Multi-pass membrane protein</topology>
    </subcellularLocation>
</comment>
<dbReference type="InterPro" id="IPR002781">
    <property type="entry name" value="TM_pro_TauE-like"/>
</dbReference>
<evidence type="ECO:0000256" key="2">
    <source>
        <dbReference type="ARBA" id="ARBA00022692"/>
    </source>
</evidence>
<dbReference type="GO" id="GO:0005886">
    <property type="term" value="C:plasma membrane"/>
    <property type="evidence" value="ECO:0007669"/>
    <property type="project" value="UniProtKB-SubCell"/>
</dbReference>
<dbReference type="InterPro" id="IPR051598">
    <property type="entry name" value="TSUP/Inactive_protease-like"/>
</dbReference>
<feature type="transmembrane region" description="Helical" evidence="5">
    <location>
        <begin position="97"/>
        <end position="118"/>
    </location>
</feature>
<keyword evidence="2 5" id="KW-0812">Transmembrane</keyword>
<dbReference type="Proteomes" id="UP000482155">
    <property type="component" value="Unassembled WGS sequence"/>
</dbReference>
<sequence>MLALLFLAGLWAGLQNSLAGGGSFVTLPALILSGMTPLAANITSTVALFPGQVTTGLAGRKLVSGAGSLSFKALFAVSVLGGALGGLLLLKTPSSVFTLLVPWLVLFATTVFAWGSFFRKHSEEPVHLGPVATGVAQFFIAIYGGYFGGGIGFLMLAALTMAGVPTRHAGATKNVLAGVMNAAAVAFFVTSPQLHWPQALILGGGAIVGGLMGSWALHRVNEKVLRVAIVCIGVALTIGLFVKPIH</sequence>
<feature type="transmembrane region" description="Helical" evidence="5">
    <location>
        <begin position="196"/>
        <end position="217"/>
    </location>
</feature>
<keyword evidence="5" id="KW-1003">Cell membrane</keyword>
<dbReference type="PANTHER" id="PTHR43701">
    <property type="entry name" value="MEMBRANE TRANSPORTER PROTEIN MJ0441-RELATED"/>
    <property type="match status" value="1"/>
</dbReference>
<keyword evidence="3 5" id="KW-1133">Transmembrane helix</keyword>
<dbReference type="RefSeq" id="WP_163966600.1">
    <property type="nucleotide sequence ID" value="NZ_JAAIVB010000065.1"/>
</dbReference>
<feature type="transmembrane region" description="Helical" evidence="5">
    <location>
        <begin position="224"/>
        <end position="242"/>
    </location>
</feature>
<reference evidence="6 7" key="1">
    <citation type="submission" date="2020-02" db="EMBL/GenBank/DDBJ databases">
        <authorList>
            <person name="Kim M.K."/>
        </authorList>
    </citation>
    <scope>NUCLEOTIDE SEQUENCE [LARGE SCALE GENOMIC DNA]</scope>
    <source>
        <strain evidence="6 7">17J57-3</strain>
    </source>
</reference>
<feature type="transmembrane region" description="Helical" evidence="5">
    <location>
        <begin position="138"/>
        <end position="159"/>
    </location>
</feature>
<evidence type="ECO:0000256" key="5">
    <source>
        <dbReference type="RuleBase" id="RU363041"/>
    </source>
</evidence>
<dbReference type="PANTHER" id="PTHR43701:SF2">
    <property type="entry name" value="MEMBRANE TRANSPORTER PROTEIN YJNA-RELATED"/>
    <property type="match status" value="1"/>
</dbReference>
<feature type="transmembrane region" description="Helical" evidence="5">
    <location>
        <begin position="171"/>
        <end position="190"/>
    </location>
</feature>
<evidence type="ECO:0000256" key="3">
    <source>
        <dbReference type="ARBA" id="ARBA00022989"/>
    </source>
</evidence>
<dbReference type="Pfam" id="PF01925">
    <property type="entry name" value="TauE"/>
    <property type="match status" value="1"/>
</dbReference>
<evidence type="ECO:0000256" key="1">
    <source>
        <dbReference type="ARBA" id="ARBA00004141"/>
    </source>
</evidence>
<keyword evidence="4 5" id="KW-0472">Membrane</keyword>
<name>A0A6B3SR32_9BURK</name>